<dbReference type="PANTHER" id="PTHR43499:SF1">
    <property type="entry name" value="ABC TRANSPORTER I FAMILY MEMBER 1"/>
    <property type="match status" value="1"/>
</dbReference>
<feature type="domain" description="ABC transporter" evidence="8">
    <location>
        <begin position="2"/>
        <end position="204"/>
    </location>
</feature>
<dbReference type="STRING" id="413882.AAW51_1624"/>
<proteinExistence type="predicted"/>
<keyword evidence="7" id="KW-0472">Membrane</keyword>
<keyword evidence="6" id="KW-1278">Translocase</keyword>
<keyword evidence="1" id="KW-0813">Transport</keyword>
<gene>
    <name evidence="9" type="primary">ccmA</name>
    <name evidence="9" type="ORF">AAW51_1624</name>
</gene>
<keyword evidence="4" id="KW-0201">Cytochrome c-type biogenesis</keyword>
<evidence type="ECO:0000256" key="3">
    <source>
        <dbReference type="ARBA" id="ARBA00022741"/>
    </source>
</evidence>
<dbReference type="GO" id="GO:0005524">
    <property type="term" value="F:ATP binding"/>
    <property type="evidence" value="ECO:0007669"/>
    <property type="project" value="UniProtKB-KW"/>
</dbReference>
<reference evidence="9 10" key="1">
    <citation type="submission" date="2015-05" db="EMBL/GenBank/DDBJ databases">
        <authorList>
            <person name="Tang B."/>
            <person name="Yu Y."/>
        </authorList>
    </citation>
    <scope>NUCLEOTIDE SEQUENCE [LARGE SCALE GENOMIC DNA]</scope>
    <source>
        <strain evidence="9 10">DSM 7029</strain>
    </source>
</reference>
<evidence type="ECO:0000256" key="4">
    <source>
        <dbReference type="ARBA" id="ARBA00022748"/>
    </source>
</evidence>
<dbReference type="InterPro" id="IPR005895">
    <property type="entry name" value="ABC_transptr_haem_export_CcmA"/>
</dbReference>
<dbReference type="OrthoDB" id="9800654at2"/>
<dbReference type="PROSITE" id="PS50893">
    <property type="entry name" value="ABC_TRANSPORTER_2"/>
    <property type="match status" value="1"/>
</dbReference>
<accession>A0A0G3BP55</accession>
<dbReference type="GO" id="GO:0016887">
    <property type="term" value="F:ATP hydrolysis activity"/>
    <property type="evidence" value="ECO:0007669"/>
    <property type="project" value="InterPro"/>
</dbReference>
<sequence length="207" mass="21865">MLGVRDLALVRGERRLASGLQFDLPAGRALRIAGANGSGKTTLLRTLCGLRPARGGQVLWNGVPLPRAGDALREELVCLGHHDGLHEDLTAAENLQVLMSLGGEAVTPGAIAAALATAGLQGQQYLPVRSLSQGQRRRAALARLALTRKRLWVLDEPLAALDAEGRAAFIATLQRHLLGGGLAVFTCHADSWSHTESIQCLSLPGPQ</sequence>
<evidence type="ECO:0000256" key="2">
    <source>
        <dbReference type="ARBA" id="ARBA00022475"/>
    </source>
</evidence>
<keyword evidence="10" id="KW-1185">Reference proteome</keyword>
<evidence type="ECO:0000259" key="8">
    <source>
        <dbReference type="PROSITE" id="PS50893"/>
    </source>
</evidence>
<dbReference type="NCBIfam" id="NF010061">
    <property type="entry name" value="PRK13538.1"/>
    <property type="match status" value="1"/>
</dbReference>
<dbReference type="InterPro" id="IPR003439">
    <property type="entry name" value="ABC_transporter-like_ATP-bd"/>
</dbReference>
<protein>
    <submittedName>
        <fullName evidence="9">Heme exporter protein A</fullName>
    </submittedName>
</protein>
<dbReference type="PROSITE" id="PS00211">
    <property type="entry name" value="ABC_TRANSPORTER_1"/>
    <property type="match status" value="1"/>
</dbReference>
<keyword evidence="2" id="KW-1003">Cell membrane</keyword>
<keyword evidence="5" id="KW-0067">ATP-binding</keyword>
<evidence type="ECO:0000256" key="6">
    <source>
        <dbReference type="ARBA" id="ARBA00022967"/>
    </source>
</evidence>
<evidence type="ECO:0000256" key="5">
    <source>
        <dbReference type="ARBA" id="ARBA00022840"/>
    </source>
</evidence>
<evidence type="ECO:0000256" key="7">
    <source>
        <dbReference type="ARBA" id="ARBA00023136"/>
    </source>
</evidence>
<dbReference type="PANTHER" id="PTHR43499">
    <property type="entry name" value="ABC TRANSPORTER I FAMILY MEMBER 1"/>
    <property type="match status" value="1"/>
</dbReference>
<dbReference type="KEGG" id="pbh:AAW51_1624"/>
<dbReference type="Gene3D" id="3.40.50.300">
    <property type="entry name" value="P-loop containing nucleotide triphosphate hydrolases"/>
    <property type="match status" value="1"/>
</dbReference>
<dbReference type="InterPro" id="IPR027417">
    <property type="entry name" value="P-loop_NTPase"/>
</dbReference>
<organism evidence="9 10">
    <name type="scientific">Caldimonas brevitalea</name>
    <dbReference type="NCBI Taxonomy" id="413882"/>
    <lineage>
        <taxon>Bacteria</taxon>
        <taxon>Pseudomonadati</taxon>
        <taxon>Pseudomonadota</taxon>
        <taxon>Betaproteobacteria</taxon>
        <taxon>Burkholderiales</taxon>
        <taxon>Sphaerotilaceae</taxon>
        <taxon>Caldimonas</taxon>
    </lineage>
</organism>
<evidence type="ECO:0000313" key="9">
    <source>
        <dbReference type="EMBL" id="AKJ28315.1"/>
    </source>
</evidence>
<dbReference type="SUPFAM" id="SSF52540">
    <property type="entry name" value="P-loop containing nucleoside triphosphate hydrolases"/>
    <property type="match status" value="1"/>
</dbReference>
<dbReference type="InterPro" id="IPR003593">
    <property type="entry name" value="AAA+_ATPase"/>
</dbReference>
<dbReference type="RefSeq" id="WP_047194204.1">
    <property type="nucleotide sequence ID" value="NZ_CP011371.1"/>
</dbReference>
<dbReference type="InterPro" id="IPR017871">
    <property type="entry name" value="ABC_transporter-like_CS"/>
</dbReference>
<dbReference type="GO" id="GO:0022857">
    <property type="term" value="F:transmembrane transporter activity"/>
    <property type="evidence" value="ECO:0007669"/>
    <property type="project" value="InterPro"/>
</dbReference>
<dbReference type="EMBL" id="CP011371">
    <property type="protein sequence ID" value="AKJ28315.1"/>
    <property type="molecule type" value="Genomic_DNA"/>
</dbReference>
<dbReference type="Pfam" id="PF00005">
    <property type="entry name" value="ABC_tran"/>
    <property type="match status" value="1"/>
</dbReference>
<evidence type="ECO:0000313" key="10">
    <source>
        <dbReference type="Proteomes" id="UP000035352"/>
    </source>
</evidence>
<name>A0A0G3BP55_9BURK</name>
<dbReference type="NCBIfam" id="TIGR01189">
    <property type="entry name" value="ccmA"/>
    <property type="match status" value="1"/>
</dbReference>
<dbReference type="GO" id="GO:0017004">
    <property type="term" value="P:cytochrome complex assembly"/>
    <property type="evidence" value="ECO:0007669"/>
    <property type="project" value="UniProtKB-KW"/>
</dbReference>
<keyword evidence="3" id="KW-0547">Nucleotide-binding</keyword>
<dbReference type="SMART" id="SM00382">
    <property type="entry name" value="AAA"/>
    <property type="match status" value="1"/>
</dbReference>
<dbReference type="Proteomes" id="UP000035352">
    <property type="component" value="Chromosome"/>
</dbReference>
<evidence type="ECO:0000256" key="1">
    <source>
        <dbReference type="ARBA" id="ARBA00022448"/>
    </source>
</evidence>
<dbReference type="AlphaFoldDB" id="A0A0G3BP55"/>